<dbReference type="STRING" id="1432141.A0A015IJ43"/>
<comment type="caution">
    <text evidence="7">The sequence shown here is derived from an EMBL/GenBank/DDBJ whole genome shotgun (WGS) entry which is preliminary data.</text>
</comment>
<evidence type="ECO:0000313" key="8">
    <source>
        <dbReference type="Proteomes" id="UP000022910"/>
    </source>
</evidence>
<dbReference type="OrthoDB" id="7442607at2759"/>
<dbReference type="GO" id="GO:0000981">
    <property type="term" value="F:DNA-binding transcription factor activity, RNA polymerase II-specific"/>
    <property type="evidence" value="ECO:0007669"/>
    <property type="project" value="TreeGrafter"/>
</dbReference>
<dbReference type="GO" id="GO:0005634">
    <property type="term" value="C:nucleus"/>
    <property type="evidence" value="ECO:0007669"/>
    <property type="project" value="InterPro"/>
</dbReference>
<dbReference type="Gene3D" id="2.60.40.820">
    <property type="entry name" value="Transcription factor, T-box"/>
    <property type="match status" value="1"/>
</dbReference>
<dbReference type="PANTHER" id="PTHR11267">
    <property type="entry name" value="T-BOX PROTEIN-RELATED"/>
    <property type="match status" value="1"/>
</dbReference>
<evidence type="ECO:0000313" key="7">
    <source>
        <dbReference type="EMBL" id="EXX57167.1"/>
    </source>
</evidence>
<feature type="domain" description="T-box" evidence="6">
    <location>
        <begin position="126"/>
        <end position="333"/>
    </location>
</feature>
<reference evidence="7 8" key="1">
    <citation type="submission" date="2014-02" db="EMBL/GenBank/DDBJ databases">
        <title>Single nucleus genome sequencing reveals high similarity among nuclei of an endomycorrhizal fungus.</title>
        <authorList>
            <person name="Lin K."/>
            <person name="Geurts R."/>
            <person name="Zhang Z."/>
            <person name="Limpens E."/>
            <person name="Saunders D.G."/>
            <person name="Mu D."/>
            <person name="Pang E."/>
            <person name="Cao H."/>
            <person name="Cha H."/>
            <person name="Lin T."/>
            <person name="Zhou Q."/>
            <person name="Shang Y."/>
            <person name="Li Y."/>
            <person name="Ivanov S."/>
            <person name="Sharma T."/>
            <person name="Velzen R.V."/>
            <person name="Ruijter N.D."/>
            <person name="Aanen D.K."/>
            <person name="Win J."/>
            <person name="Kamoun S."/>
            <person name="Bisseling T."/>
            <person name="Huang S."/>
        </authorList>
    </citation>
    <scope>NUCLEOTIDE SEQUENCE [LARGE SCALE GENOMIC DNA]</scope>
    <source>
        <strain evidence="8">DAOM197198w</strain>
    </source>
</reference>
<dbReference type="SMART" id="SM00425">
    <property type="entry name" value="TBOX"/>
    <property type="match status" value="1"/>
</dbReference>
<organism evidence="7 8">
    <name type="scientific">Rhizophagus irregularis (strain DAOM 197198w)</name>
    <name type="common">Glomus intraradices</name>
    <dbReference type="NCBI Taxonomy" id="1432141"/>
    <lineage>
        <taxon>Eukaryota</taxon>
        <taxon>Fungi</taxon>
        <taxon>Fungi incertae sedis</taxon>
        <taxon>Mucoromycota</taxon>
        <taxon>Glomeromycotina</taxon>
        <taxon>Glomeromycetes</taxon>
        <taxon>Glomerales</taxon>
        <taxon>Glomeraceae</taxon>
        <taxon>Rhizophagus</taxon>
    </lineage>
</organism>
<name>A0A015IJ43_RHIIW</name>
<dbReference type="AlphaFoldDB" id="A0A015IJ43"/>
<keyword evidence="3" id="KW-0804">Transcription</keyword>
<accession>A0A015IJ43</accession>
<gene>
    <name evidence="7" type="ORF">RirG_209760</name>
</gene>
<protein>
    <recommendedName>
        <fullName evidence="6">T-box domain-containing protein</fullName>
    </recommendedName>
</protein>
<keyword evidence="1" id="KW-0805">Transcription regulation</keyword>
<dbReference type="InterPro" id="IPR036960">
    <property type="entry name" value="T-box_sf"/>
</dbReference>
<keyword evidence="8" id="KW-1185">Reference proteome</keyword>
<dbReference type="InterPro" id="IPR046360">
    <property type="entry name" value="T-box_DNA-bd"/>
</dbReference>
<evidence type="ECO:0000256" key="1">
    <source>
        <dbReference type="ARBA" id="ARBA00023015"/>
    </source>
</evidence>
<dbReference type="Pfam" id="PF00907">
    <property type="entry name" value="T-box"/>
    <property type="match status" value="1"/>
</dbReference>
<dbReference type="SUPFAM" id="SSF49417">
    <property type="entry name" value="p53-like transcription factors"/>
    <property type="match status" value="1"/>
</dbReference>
<sequence length="635" mass="72967">MKIHHLVHNEFGSSNYSQVQRIGSLNTSFREETSYFSLSSNKRKSSKMSLDQITADTNVADKMNNEFYKTFIPEDNNKVSSITSLKNEETSNSISSLPKFQSSFEFPLLTTISTLNSPSLVSDLLLVNSDLWSQFYRVNNEMIITKAGRCIFPLLKFHPVNLDPTVNYSFVMDFAQVSRDRYRFKKGRWISIGPDKRKFLSNNSNSRDSKFGTVCGNPFTHPDSPQSGAYWMNFGVNFPKIKLTNRLRPSSLSTKKRDSMINNNSSLPPGYFYLTSFHKYWPRIKMIKHSVNEDQETFFTFEETTFIAVTHYQNEEVNFLKKTNNPHAKGFKGSSKDQNNPYISESENSDNVIESDDNEVDIEEISDISEKNPSYHQTTASRSNDFIPLEQKVRQWRQGVNIESSSATIEDNLESKVMRKSSNDDAFHTNQTNLYQNMGGFSSKVVKNAHYSSPKHLASHKQPEINCRSARSISISSRDFSNSEYNNYNNSSANYSINPYKLSDFIDDSKYKIDYNATKRPKLDKSISFPEVQQNNQQEETQSRFISRQQLQQKNKQSIWNNCSVPKTPLSPGNIFFSTIFNNNESSNFESSNSYVRLEQAKNENKRLREFIRERYGVEAEKEADAVVALGGKEL</sequence>
<dbReference type="InterPro" id="IPR001699">
    <property type="entry name" value="TF_T-box"/>
</dbReference>
<dbReference type="EMBL" id="JEMT01027433">
    <property type="protein sequence ID" value="EXX57167.1"/>
    <property type="molecule type" value="Genomic_DNA"/>
</dbReference>
<dbReference type="GO" id="GO:0045893">
    <property type="term" value="P:positive regulation of DNA-templated transcription"/>
    <property type="evidence" value="ECO:0007669"/>
    <property type="project" value="InterPro"/>
</dbReference>
<evidence type="ECO:0000259" key="6">
    <source>
        <dbReference type="PROSITE" id="PS50252"/>
    </source>
</evidence>
<evidence type="ECO:0000256" key="3">
    <source>
        <dbReference type="ARBA" id="ARBA00023163"/>
    </source>
</evidence>
<dbReference type="SMR" id="A0A015IJ43"/>
<keyword evidence="2" id="KW-0238">DNA-binding</keyword>
<feature type="region of interest" description="Disordered" evidence="5">
    <location>
        <begin position="324"/>
        <end position="356"/>
    </location>
</feature>
<dbReference type="PRINTS" id="PR00937">
    <property type="entry name" value="TBOX"/>
</dbReference>
<evidence type="ECO:0000256" key="5">
    <source>
        <dbReference type="SAM" id="MobiDB-lite"/>
    </source>
</evidence>
<evidence type="ECO:0000256" key="2">
    <source>
        <dbReference type="ARBA" id="ARBA00023125"/>
    </source>
</evidence>
<dbReference type="Proteomes" id="UP000022910">
    <property type="component" value="Unassembled WGS sequence"/>
</dbReference>
<dbReference type="GO" id="GO:0001708">
    <property type="term" value="P:cell fate specification"/>
    <property type="evidence" value="ECO:0007669"/>
    <property type="project" value="TreeGrafter"/>
</dbReference>
<dbReference type="PROSITE" id="PS50252">
    <property type="entry name" value="TBOX_3"/>
    <property type="match status" value="1"/>
</dbReference>
<dbReference type="PANTHER" id="PTHR11267:SF181">
    <property type="entry name" value="OPTOMOTOR-BLIND PROTEIN"/>
    <property type="match status" value="1"/>
</dbReference>
<dbReference type="GO" id="GO:0000785">
    <property type="term" value="C:chromatin"/>
    <property type="evidence" value="ECO:0007669"/>
    <property type="project" value="TreeGrafter"/>
</dbReference>
<dbReference type="HOGENOM" id="CLU_448448_0_0_1"/>
<feature type="compositionally biased region" description="Polar residues" evidence="5">
    <location>
        <begin position="336"/>
        <end position="351"/>
    </location>
</feature>
<dbReference type="GO" id="GO:0000978">
    <property type="term" value="F:RNA polymerase II cis-regulatory region sequence-specific DNA binding"/>
    <property type="evidence" value="ECO:0007669"/>
    <property type="project" value="InterPro"/>
</dbReference>
<keyword evidence="4" id="KW-0539">Nucleus</keyword>
<dbReference type="InterPro" id="IPR008967">
    <property type="entry name" value="p53-like_TF_DNA-bd_sf"/>
</dbReference>
<proteinExistence type="predicted"/>
<evidence type="ECO:0000256" key="4">
    <source>
        <dbReference type="ARBA" id="ARBA00023242"/>
    </source>
</evidence>